<evidence type="ECO:0000313" key="4">
    <source>
        <dbReference type="Proteomes" id="UP000737018"/>
    </source>
</evidence>
<evidence type="ECO:0000313" key="3">
    <source>
        <dbReference type="EMBL" id="KAF3945808.1"/>
    </source>
</evidence>
<organism evidence="3 4">
    <name type="scientific">Castanea mollissima</name>
    <name type="common">Chinese chestnut</name>
    <dbReference type="NCBI Taxonomy" id="60419"/>
    <lineage>
        <taxon>Eukaryota</taxon>
        <taxon>Viridiplantae</taxon>
        <taxon>Streptophyta</taxon>
        <taxon>Embryophyta</taxon>
        <taxon>Tracheophyta</taxon>
        <taxon>Spermatophyta</taxon>
        <taxon>Magnoliopsida</taxon>
        <taxon>eudicotyledons</taxon>
        <taxon>Gunneridae</taxon>
        <taxon>Pentapetalae</taxon>
        <taxon>rosids</taxon>
        <taxon>fabids</taxon>
        <taxon>Fagales</taxon>
        <taxon>Fagaceae</taxon>
        <taxon>Castanea</taxon>
    </lineage>
</organism>
<dbReference type="EMBL" id="JRKL02011000">
    <property type="protein sequence ID" value="KAF3945808.1"/>
    <property type="molecule type" value="Genomic_DNA"/>
</dbReference>
<dbReference type="AlphaFoldDB" id="A0A8J4V2D9"/>
<reference evidence="3" key="1">
    <citation type="submission" date="2020-03" db="EMBL/GenBank/DDBJ databases">
        <title>Castanea mollissima Vanexum genome sequencing.</title>
        <authorList>
            <person name="Staton M."/>
        </authorList>
    </citation>
    <scope>NUCLEOTIDE SEQUENCE</scope>
    <source>
        <tissue evidence="3">Leaf</tissue>
    </source>
</reference>
<dbReference type="SMART" id="SM01378">
    <property type="entry name" value="Romo1"/>
    <property type="match status" value="1"/>
</dbReference>
<keyword evidence="2" id="KW-1133">Transmembrane helix</keyword>
<evidence type="ECO:0000256" key="1">
    <source>
        <dbReference type="SAM" id="MobiDB-lite"/>
    </source>
</evidence>
<keyword evidence="4" id="KW-1185">Reference proteome</keyword>
<feature type="transmembrane region" description="Helical" evidence="2">
    <location>
        <begin position="209"/>
        <end position="233"/>
    </location>
</feature>
<dbReference type="InterPro" id="IPR018450">
    <property type="entry name" value="Romo1/Mgr2"/>
</dbReference>
<keyword evidence="2" id="KW-0812">Transmembrane</keyword>
<proteinExistence type="predicted"/>
<protein>
    <submittedName>
        <fullName evidence="3">Uncharacterized protein</fullName>
    </submittedName>
</protein>
<accession>A0A8J4V2D9</accession>
<name>A0A8J4V2D9_9ROSI</name>
<dbReference type="Proteomes" id="UP000737018">
    <property type="component" value="Unassembled WGS sequence"/>
</dbReference>
<evidence type="ECO:0000256" key="2">
    <source>
        <dbReference type="SAM" id="Phobius"/>
    </source>
</evidence>
<gene>
    <name evidence="3" type="ORF">CMV_027855</name>
</gene>
<dbReference type="Pfam" id="PF10247">
    <property type="entry name" value="Romo1"/>
    <property type="match status" value="1"/>
</dbReference>
<sequence>MPSPAATSDPLPSPAATSDPRAAEPSAISDPRRAQRDLRSSRRRAQRDLRSTPSPAATSDPRVAEPSAISDPRAADPSSDLRSPAPPIPASIRSFADQSLCICVFLFFGARVLSAKVPSEEKRRECWQAFYQGAAFPTLARFLLLVSLSLLFTQKPSTLTSNATAATGDLLSQNRTHGQSLTLLFFSGAVYGACEAIRFKVPGLMKIRYIGQTTLGSAAIFGLFLGAVVRALAKEGIPSIGMSVNL</sequence>
<feature type="region of interest" description="Disordered" evidence="1">
    <location>
        <begin position="1"/>
        <end position="85"/>
    </location>
</feature>
<feature type="compositionally biased region" description="Basic and acidic residues" evidence="1">
    <location>
        <begin position="30"/>
        <end position="50"/>
    </location>
</feature>
<comment type="caution">
    <text evidence="3">The sequence shown here is derived from an EMBL/GenBank/DDBJ whole genome shotgun (WGS) entry which is preliminary data.</text>
</comment>
<keyword evidence="2" id="KW-0472">Membrane</keyword>